<comment type="similarity">
    <text evidence="1">Belongs to the protein kinase superfamily. ADCK protein kinase family.</text>
</comment>
<keyword evidence="5" id="KW-0808">Transferase</keyword>
<evidence type="ECO:0000313" key="6">
    <source>
        <dbReference type="Proteomes" id="UP000054564"/>
    </source>
</evidence>
<sequence>MLATQTFKRNFLKQNYHHHPHGLSPWMTHGTRPRNLYSSVRPRDPSSSSSSSSRKNNLFDWSLISIGGGTTGLLYLILSAKQPIQLTEKQIDDQITSSVTRKKRASKKSTLRSLRNSIKKNIIEPIATAARFLYLLTLFLPVLLTSPIVLLEYIELAHPRKRRKFRKDGSLITERRTTIWWYMLLVHSTQKAGPTFIKLAQWAASRTDLFPAALCRHFGKLHSNGKPHSMAYTRRVIEKAFNKKFEDIFISFDPEPLGIGAVAQVYKATLNPDLLPVSYLEPKHSNEDHELTVSEISRKLTTGEIEPPIMKPSTTVAIKVLHPRVIQNIQRDLKIMEFFAYLINSYPGAEWLSFPEEVKVFGKLMESQVNLKLEGLNLIRFEENFKNRKTISFPRPLISFTTHKVLIEEFQDALPLKLFLNPGVPGPFDHRISNIGLDAFLQMLLIDNFVHADLHPGNIMVKFYKPTTKSILRTIWRRITNQADVDGGHEDSELTSSIVHRLKKIHDQKPEQWNSELNKLDQEGFQPELIFIDSGLVNELNTQNQANFLELFESIIEFDGYKAGKLMIKRCRTPSLVEEEELFSLKIQHLTTKVKSATFSLSNIRVGDVLIDVLNAVQKHHVKMEPDFINTILSILILEGIGRQLNPNLDLFQNALPILRSLGSSQINANNTSFNPASFGSVIKLWILLEARHFASIAVSDVDDMLKYDWLMPNV</sequence>
<dbReference type="Proteomes" id="UP000054564">
    <property type="component" value="Unassembled WGS sequence"/>
</dbReference>
<feature type="domain" description="ABC1 atypical kinase-like" evidence="4">
    <location>
        <begin position="313"/>
        <end position="462"/>
    </location>
</feature>
<evidence type="ECO:0000259" key="4">
    <source>
        <dbReference type="Pfam" id="PF03109"/>
    </source>
</evidence>
<dbReference type="CDD" id="cd13971">
    <property type="entry name" value="ADCK2-like"/>
    <property type="match status" value="1"/>
</dbReference>
<evidence type="ECO:0000313" key="5">
    <source>
        <dbReference type="EMBL" id="KNE94056.1"/>
    </source>
</evidence>
<protein>
    <submittedName>
        <fullName evidence="5">Atypical/ABC1/ABC1-C protein kinase</fullName>
    </submittedName>
</protein>
<feature type="transmembrane region" description="Helical" evidence="3">
    <location>
        <begin position="132"/>
        <end position="154"/>
    </location>
</feature>
<dbReference type="STRING" id="1165861.A0A0L0V4F5"/>
<dbReference type="AlphaFoldDB" id="A0A0L0V4F5"/>
<dbReference type="InterPro" id="IPR052402">
    <property type="entry name" value="ADCK_kinase"/>
</dbReference>
<dbReference type="SUPFAM" id="SSF56112">
    <property type="entry name" value="Protein kinase-like (PK-like)"/>
    <property type="match status" value="1"/>
</dbReference>
<gene>
    <name evidence="5" type="ORF">PSTG_12628</name>
</gene>
<dbReference type="PANTHER" id="PTHR45890">
    <property type="entry name" value="AARF DOMAIN CONTAINING KINASE 2 (PREDICTED)"/>
    <property type="match status" value="1"/>
</dbReference>
<evidence type="ECO:0000256" key="1">
    <source>
        <dbReference type="ARBA" id="ARBA00009670"/>
    </source>
</evidence>
<accession>A0A0L0V4F5</accession>
<keyword evidence="3" id="KW-0472">Membrane</keyword>
<feature type="compositionally biased region" description="Low complexity" evidence="2">
    <location>
        <begin position="45"/>
        <end position="54"/>
    </location>
</feature>
<evidence type="ECO:0000256" key="2">
    <source>
        <dbReference type="SAM" id="MobiDB-lite"/>
    </source>
</evidence>
<dbReference type="GO" id="GO:0005739">
    <property type="term" value="C:mitochondrion"/>
    <property type="evidence" value="ECO:0007669"/>
    <property type="project" value="TreeGrafter"/>
</dbReference>
<dbReference type="InterPro" id="IPR011009">
    <property type="entry name" value="Kinase-like_dom_sf"/>
</dbReference>
<reference evidence="6" key="1">
    <citation type="submission" date="2014-03" db="EMBL/GenBank/DDBJ databases">
        <title>The Genome Sequence of Puccinia striiformis f. sp. tritici PST-78.</title>
        <authorList>
            <consortium name="The Broad Institute Genome Sequencing Platform"/>
            <person name="Cuomo C."/>
            <person name="Hulbert S."/>
            <person name="Chen X."/>
            <person name="Walker B."/>
            <person name="Young S.K."/>
            <person name="Zeng Q."/>
            <person name="Gargeya S."/>
            <person name="Fitzgerald M."/>
            <person name="Haas B."/>
            <person name="Abouelleil A."/>
            <person name="Alvarado L."/>
            <person name="Arachchi H.M."/>
            <person name="Berlin A.M."/>
            <person name="Chapman S.B."/>
            <person name="Goldberg J."/>
            <person name="Griggs A."/>
            <person name="Gujja S."/>
            <person name="Hansen M."/>
            <person name="Howarth C."/>
            <person name="Imamovic A."/>
            <person name="Larimer J."/>
            <person name="McCowan C."/>
            <person name="Montmayeur A."/>
            <person name="Murphy C."/>
            <person name="Neiman D."/>
            <person name="Pearson M."/>
            <person name="Priest M."/>
            <person name="Roberts A."/>
            <person name="Saif S."/>
            <person name="Shea T."/>
            <person name="Sisk P."/>
            <person name="Sykes S."/>
            <person name="Wortman J."/>
            <person name="Nusbaum C."/>
            <person name="Birren B."/>
        </authorList>
    </citation>
    <scope>NUCLEOTIDE SEQUENCE [LARGE SCALE GENOMIC DNA]</scope>
    <source>
        <strain evidence="6">race PST-78</strain>
    </source>
</reference>
<dbReference type="Pfam" id="PF03109">
    <property type="entry name" value="ABC1"/>
    <property type="match status" value="2"/>
</dbReference>
<dbReference type="InterPro" id="IPR044095">
    <property type="entry name" value="ADCK2_dom"/>
</dbReference>
<organism evidence="5 6">
    <name type="scientific">Puccinia striiformis f. sp. tritici PST-78</name>
    <dbReference type="NCBI Taxonomy" id="1165861"/>
    <lineage>
        <taxon>Eukaryota</taxon>
        <taxon>Fungi</taxon>
        <taxon>Dikarya</taxon>
        <taxon>Basidiomycota</taxon>
        <taxon>Pucciniomycotina</taxon>
        <taxon>Pucciniomycetes</taxon>
        <taxon>Pucciniales</taxon>
        <taxon>Pucciniaceae</taxon>
        <taxon>Puccinia</taxon>
    </lineage>
</organism>
<keyword evidence="5" id="KW-0418">Kinase</keyword>
<dbReference type="EMBL" id="AJIL01000125">
    <property type="protein sequence ID" value="KNE94056.1"/>
    <property type="molecule type" value="Genomic_DNA"/>
</dbReference>
<feature type="region of interest" description="Disordered" evidence="2">
    <location>
        <begin position="18"/>
        <end position="54"/>
    </location>
</feature>
<keyword evidence="3" id="KW-1133">Transmembrane helix</keyword>
<name>A0A0L0V4F5_9BASI</name>
<dbReference type="GO" id="GO:0016301">
    <property type="term" value="F:kinase activity"/>
    <property type="evidence" value="ECO:0007669"/>
    <property type="project" value="UniProtKB-KW"/>
</dbReference>
<comment type="caution">
    <text evidence="5">The sequence shown here is derived from an EMBL/GenBank/DDBJ whole genome shotgun (WGS) entry which is preliminary data.</text>
</comment>
<keyword evidence="6" id="KW-1185">Reference proteome</keyword>
<dbReference type="PANTHER" id="PTHR45890:SF1">
    <property type="entry name" value="AARF DOMAIN CONTAINING KINASE 2"/>
    <property type="match status" value="1"/>
</dbReference>
<dbReference type="OrthoDB" id="1290869at2759"/>
<keyword evidence="3" id="KW-0812">Transmembrane</keyword>
<dbReference type="InterPro" id="IPR004147">
    <property type="entry name" value="ABC1_dom"/>
</dbReference>
<feature type="domain" description="ABC1 atypical kinase-like" evidence="4">
    <location>
        <begin position="221"/>
        <end position="271"/>
    </location>
</feature>
<evidence type="ECO:0000256" key="3">
    <source>
        <dbReference type="SAM" id="Phobius"/>
    </source>
</evidence>
<proteinExistence type="inferred from homology"/>